<evidence type="ECO:0000256" key="1">
    <source>
        <dbReference type="ARBA" id="ARBA00022679"/>
    </source>
</evidence>
<comment type="caution">
    <text evidence="5">The sequence shown here is derived from an EMBL/GenBank/DDBJ whole genome shotgun (WGS) entry which is preliminary data.</text>
</comment>
<dbReference type="GO" id="GO:0019563">
    <property type="term" value="P:glycerol catabolic process"/>
    <property type="evidence" value="ECO:0007669"/>
    <property type="project" value="TreeGrafter"/>
</dbReference>
<accession>A0A401YND1</accession>
<dbReference type="GO" id="GO:0005829">
    <property type="term" value="C:cytosol"/>
    <property type="evidence" value="ECO:0007669"/>
    <property type="project" value="TreeGrafter"/>
</dbReference>
<feature type="domain" description="PH" evidence="3">
    <location>
        <begin position="1"/>
        <end position="24"/>
    </location>
</feature>
<dbReference type="InterPro" id="IPR036117">
    <property type="entry name" value="DhaL_dom_sf"/>
</dbReference>
<dbReference type="PANTHER" id="PTHR28629">
    <property type="entry name" value="TRIOKINASE/FMN CYCLASE"/>
    <property type="match status" value="1"/>
</dbReference>
<dbReference type="AlphaFoldDB" id="A0A401YND1"/>
<gene>
    <name evidence="5" type="ORF">EHYA_03806</name>
</gene>
<dbReference type="Gene3D" id="1.25.40.340">
    <property type="match status" value="1"/>
</dbReference>
<keyword evidence="1" id="KW-0808">Transferase</keyword>
<keyword evidence="2 5" id="KW-0418">Kinase</keyword>
<keyword evidence="6" id="KW-1185">Reference proteome</keyword>
<protein>
    <submittedName>
        <fullName evidence="5">Dihydroxyacetone kinase subunit L</fullName>
    </submittedName>
</protein>
<name>A0A401YND1_9ACTN</name>
<evidence type="ECO:0000313" key="6">
    <source>
        <dbReference type="Proteomes" id="UP000286931"/>
    </source>
</evidence>
<feature type="domain" description="DhaL" evidence="4">
    <location>
        <begin position="10"/>
        <end position="210"/>
    </location>
</feature>
<proteinExistence type="predicted"/>
<organism evidence="5 6">
    <name type="scientific">Embleya hyalina</name>
    <dbReference type="NCBI Taxonomy" id="516124"/>
    <lineage>
        <taxon>Bacteria</taxon>
        <taxon>Bacillati</taxon>
        <taxon>Actinomycetota</taxon>
        <taxon>Actinomycetes</taxon>
        <taxon>Kitasatosporales</taxon>
        <taxon>Streptomycetaceae</taxon>
        <taxon>Embleya</taxon>
    </lineage>
</organism>
<dbReference type="RefSeq" id="WP_126638193.1">
    <property type="nucleotide sequence ID" value="NZ_BIFH01000019.1"/>
</dbReference>
<evidence type="ECO:0000259" key="4">
    <source>
        <dbReference type="PROSITE" id="PS51480"/>
    </source>
</evidence>
<dbReference type="GO" id="GO:0004371">
    <property type="term" value="F:glycerone kinase activity"/>
    <property type="evidence" value="ECO:0007669"/>
    <property type="project" value="InterPro"/>
</dbReference>
<evidence type="ECO:0000256" key="2">
    <source>
        <dbReference type="ARBA" id="ARBA00022777"/>
    </source>
</evidence>
<evidence type="ECO:0000259" key="3">
    <source>
        <dbReference type="PROSITE" id="PS50003"/>
    </source>
</evidence>
<dbReference type="Pfam" id="PF02734">
    <property type="entry name" value="Dak2"/>
    <property type="match status" value="1"/>
</dbReference>
<dbReference type="PROSITE" id="PS51480">
    <property type="entry name" value="DHAL"/>
    <property type="match status" value="1"/>
</dbReference>
<dbReference type="Proteomes" id="UP000286931">
    <property type="component" value="Unassembled WGS sequence"/>
</dbReference>
<reference evidence="5 6" key="1">
    <citation type="submission" date="2018-12" db="EMBL/GenBank/DDBJ databases">
        <title>Draft genome sequence of Embleya hyalina NBRC 13850T.</title>
        <authorList>
            <person name="Komaki H."/>
            <person name="Hosoyama A."/>
            <person name="Kimura A."/>
            <person name="Ichikawa N."/>
            <person name="Tamura T."/>
        </authorList>
    </citation>
    <scope>NUCLEOTIDE SEQUENCE [LARGE SCALE GENOMIC DNA]</scope>
    <source>
        <strain evidence="5 6">NBRC 13850</strain>
    </source>
</reference>
<dbReference type="InterPro" id="IPR001849">
    <property type="entry name" value="PH_domain"/>
</dbReference>
<dbReference type="PROSITE" id="PS50003">
    <property type="entry name" value="PH_DOMAIN"/>
    <property type="match status" value="1"/>
</dbReference>
<dbReference type="InterPro" id="IPR050861">
    <property type="entry name" value="Dihydroxyacetone_Kinase"/>
</dbReference>
<dbReference type="SUPFAM" id="SSF101473">
    <property type="entry name" value="DhaL-like"/>
    <property type="match status" value="1"/>
</dbReference>
<evidence type="ECO:0000313" key="5">
    <source>
        <dbReference type="EMBL" id="GCD96122.1"/>
    </source>
</evidence>
<dbReference type="PANTHER" id="PTHR28629:SF4">
    <property type="entry name" value="TRIOKINASE_FMN CYCLASE"/>
    <property type="match status" value="1"/>
</dbReference>
<dbReference type="SMART" id="SM01120">
    <property type="entry name" value="Dak2"/>
    <property type="match status" value="1"/>
</dbReference>
<dbReference type="EMBL" id="BIFH01000019">
    <property type="protein sequence ID" value="GCD96122.1"/>
    <property type="molecule type" value="Genomic_DNA"/>
</dbReference>
<sequence>MTAATPPTTRDIENWLRALARALGEEQHLLDELDAGAGDGDHGATMVIGFRRVVAELDRTSFADRLPEELLRAAARAFAGVGGSIGPLWAAALLRAARTLDGRALDGAALAQALRAAAEGMAHIGSARRDDRTLLDAMYPAADAFAASWNSHGDLARAAAAGLRGALDGAAATRTMIARRGRASRNAALAGGRVDAGAASVALAWTTAVLGTDREPWRHTVATSAASNA</sequence>
<dbReference type="InterPro" id="IPR004007">
    <property type="entry name" value="DhaL_dom"/>
</dbReference>